<keyword evidence="3" id="KW-1133">Transmembrane helix</keyword>
<dbReference type="PANTHER" id="PTHR21859">
    <property type="entry name" value="ACROSOME-SPECIFIC PROTEIN"/>
    <property type="match status" value="1"/>
</dbReference>
<comment type="caution">
    <text evidence="9">The sequence shown here is derived from an EMBL/GenBank/DDBJ whole genome shotgun (WGS) entry which is preliminary data.</text>
</comment>
<dbReference type="PANTHER" id="PTHR21859:SF12">
    <property type="entry name" value="SPERMATOGENESIS-ASSOCIATED PROTEIN 31D1"/>
    <property type="match status" value="1"/>
</dbReference>
<feature type="region of interest" description="Disordered" evidence="6">
    <location>
        <begin position="808"/>
        <end position="829"/>
    </location>
</feature>
<evidence type="ECO:0000259" key="7">
    <source>
        <dbReference type="Pfam" id="PF14650"/>
    </source>
</evidence>
<dbReference type="GO" id="GO:0016020">
    <property type="term" value="C:membrane"/>
    <property type="evidence" value="ECO:0007669"/>
    <property type="project" value="UniProtKB-SubCell"/>
</dbReference>
<dbReference type="AlphaFoldDB" id="A0A7J7W3S1"/>
<comment type="subcellular location">
    <subcellularLocation>
        <location evidence="1">Membrane</location>
        <topology evidence="1">Single-pass membrane protein</topology>
    </subcellularLocation>
</comment>
<feature type="compositionally biased region" description="Polar residues" evidence="6">
    <location>
        <begin position="1133"/>
        <end position="1145"/>
    </location>
</feature>
<feature type="domain" description="SPATA31-like" evidence="8">
    <location>
        <begin position="75"/>
        <end position="155"/>
    </location>
</feature>
<evidence type="ECO:0000256" key="5">
    <source>
        <dbReference type="ARBA" id="ARBA00035009"/>
    </source>
</evidence>
<evidence type="ECO:0000256" key="1">
    <source>
        <dbReference type="ARBA" id="ARBA00004167"/>
    </source>
</evidence>
<feature type="region of interest" description="Disordered" evidence="6">
    <location>
        <begin position="66"/>
        <end position="91"/>
    </location>
</feature>
<evidence type="ECO:0000313" key="10">
    <source>
        <dbReference type="Proteomes" id="UP000558488"/>
    </source>
</evidence>
<proteinExistence type="inferred from homology"/>
<reference evidence="9 10" key="1">
    <citation type="journal article" date="2020" name="Nature">
        <title>Six reference-quality genomes reveal evolution of bat adaptations.</title>
        <authorList>
            <person name="Jebb D."/>
            <person name="Huang Z."/>
            <person name="Pippel M."/>
            <person name="Hughes G.M."/>
            <person name="Lavrichenko K."/>
            <person name="Devanna P."/>
            <person name="Winkler S."/>
            <person name="Jermiin L.S."/>
            <person name="Skirmuntt E.C."/>
            <person name="Katzourakis A."/>
            <person name="Burkitt-Gray L."/>
            <person name="Ray D.A."/>
            <person name="Sullivan K.A.M."/>
            <person name="Roscito J.G."/>
            <person name="Kirilenko B.M."/>
            <person name="Davalos L.M."/>
            <person name="Corthals A.P."/>
            <person name="Power M.L."/>
            <person name="Jones G."/>
            <person name="Ransome R.D."/>
            <person name="Dechmann D.K.N."/>
            <person name="Locatelli A.G."/>
            <person name="Puechmaille S.J."/>
            <person name="Fedrigo O."/>
            <person name="Jarvis E.D."/>
            <person name="Hiller M."/>
            <person name="Vernes S.C."/>
            <person name="Myers E.W."/>
            <person name="Teeling E.C."/>
        </authorList>
    </citation>
    <scope>NUCLEOTIDE SEQUENCE [LARGE SCALE GENOMIC DNA]</scope>
    <source>
        <strain evidence="9">MPipKuh1</strain>
        <tissue evidence="9">Flight muscle</tissue>
    </source>
</reference>
<feature type="region of interest" description="Disordered" evidence="6">
    <location>
        <begin position="1208"/>
        <end position="1253"/>
    </location>
</feature>
<feature type="region of interest" description="Disordered" evidence="6">
    <location>
        <begin position="782"/>
        <end position="801"/>
    </location>
</feature>
<feature type="compositionally biased region" description="Low complexity" evidence="6">
    <location>
        <begin position="924"/>
        <end position="938"/>
    </location>
</feature>
<sequence length="1277" mass="141423">MDLSLFLNSLLEFYLSFSLEHLYDNLSFGLEYLYDNLNTISILVLSLFLFFISFVGIPSIPNFRKNEHTEKRQNRAKRRRKGGTRKGSRYYHSQAEEKRELISFLKSQNYDITRFRQLLCPDPSCEFCNNAAAEINQMVSSEAQEKSTPSVAPVDPVAFTAPVTAPVPEPSFNQSSAWSTISEEELTTTPLPEPSPPPPSVLSHNSMTPMGDFLSSSPPDQTMPPAPVHHSSPRRKDLFSSTLSQSDFHQGLLALRSTKTSFGADPAAKFIDPRHLLFLSPDEHDSAQQHIHPKTWDNHVKQKLTQLFWGLPSLHSESLSSAVHASGDCAVFFNSISTTFTGQKSPGPPYCLPPSLPEVQPQPLPQTLPQSQHLDLTQIQPQAHLQSPLPILPSSPITQKKVCEVFSHRPKNESECLTSSETKHLESNVLPKEQESLRGLTSVVQRSKAHVAISIDPVEFPFRTEFREKFESHLRVRLIQYHKGQPCRTHWSLSPLESKSSSDLSWVPVIKDQSSENPNDRLSQPGSPYERSSEKSQLEEYERKDKVHSQENDPKVYLLRHSDKNVGSGSEVMSLSRENTIFSQRQLENVWKIHLKKKFEKISEGQLPGTVHSSQPSIKQNPVKSHTIVEQISVPSSVGGHYHLDTSQKCPLLENGTQQMQKPHIPKVQMRMSGHPTKALESKEYFQSQDTASYSLINPNYSSSTKLISKVNTKSEAFMPLRGNSESLIGDKAGTESSADDLNFPLPATSPVSKKGHSPANIQHTLSEEIQKFLKTKPIKNTISDNKSQSHSLISNIQPPKMPARIAGTGQETKNAHPPMNSNDMGKNREKSEPAFISSVSREIVRPEELNALQLKRSDVLTTSKPGISQRINPETTMTIENPPSKFSVQAPNLSELKTQVMAELMVKLKKKYKQAHGQPWDNSSDSDSWTYKSSPSPAQDVSIADAGVLQGLHVHSKDSAVRIEKQQEPWLHRHELRTCQNLPADVKKDTMHSPPKLTGSKSVERGGGDTRMRLSQPGGKTFPSQDKGLEDILGSKSPQTISQTGQVPPPLPTSSFVGKADSNFLGKMKNFFQRLQPGIKQKMPEPPQEKGIPLSSAQSRSPVKSTAAFTGAAHVVSDIGKSSREKLGRQQAGATNCPQESLPSAAQPGKPVQKEAVQAQAEPGQGHPSHRRTPTIINAMSSRHAAILAGQGSRDTINEDKHPQNVALKPHQKDPQSVALKETVPPPSPTCRLQVAKGPPAVPTTAGGTACRHQSPRFRHTMLLQNFQREPFPSPK</sequence>
<evidence type="ECO:0000256" key="2">
    <source>
        <dbReference type="ARBA" id="ARBA00022692"/>
    </source>
</evidence>
<keyword evidence="2" id="KW-0812">Transmembrane</keyword>
<evidence type="ECO:0000256" key="4">
    <source>
        <dbReference type="ARBA" id="ARBA00023136"/>
    </source>
</evidence>
<dbReference type="InterPro" id="IPR027970">
    <property type="entry name" value="SPATA31-like"/>
</dbReference>
<evidence type="ECO:0000256" key="6">
    <source>
        <dbReference type="SAM" id="MobiDB-lite"/>
    </source>
</evidence>
<feature type="compositionally biased region" description="Pro residues" evidence="6">
    <location>
        <begin position="191"/>
        <end position="200"/>
    </location>
</feature>
<feature type="region of interest" description="Disordered" evidence="6">
    <location>
        <begin position="162"/>
        <end position="239"/>
    </location>
</feature>
<evidence type="ECO:0000256" key="3">
    <source>
        <dbReference type="ARBA" id="ARBA00022989"/>
    </source>
</evidence>
<feature type="region of interest" description="Disordered" evidence="6">
    <location>
        <begin position="1121"/>
        <end position="1173"/>
    </location>
</feature>
<feature type="compositionally biased region" description="Polar residues" evidence="6">
    <location>
        <begin position="202"/>
        <end position="220"/>
    </location>
</feature>
<organism evidence="9 10">
    <name type="scientific">Pipistrellus kuhlii</name>
    <name type="common">Kuhl's pipistrelle</name>
    <dbReference type="NCBI Taxonomy" id="59472"/>
    <lineage>
        <taxon>Eukaryota</taxon>
        <taxon>Metazoa</taxon>
        <taxon>Chordata</taxon>
        <taxon>Craniata</taxon>
        <taxon>Vertebrata</taxon>
        <taxon>Euteleostomi</taxon>
        <taxon>Mammalia</taxon>
        <taxon>Eutheria</taxon>
        <taxon>Laurasiatheria</taxon>
        <taxon>Chiroptera</taxon>
        <taxon>Yangochiroptera</taxon>
        <taxon>Vespertilionidae</taxon>
        <taxon>Pipistrellus</taxon>
    </lineage>
</organism>
<feature type="region of interest" description="Disordered" evidence="6">
    <location>
        <begin position="987"/>
        <end position="1027"/>
    </location>
</feature>
<gene>
    <name evidence="9" type="ORF">mPipKuh1_008209</name>
</gene>
<feature type="compositionally biased region" description="Basic and acidic residues" evidence="6">
    <location>
        <begin position="1003"/>
        <end position="1013"/>
    </location>
</feature>
<feature type="region of interest" description="Disordered" evidence="6">
    <location>
        <begin position="510"/>
        <end position="555"/>
    </location>
</feature>
<keyword evidence="10" id="KW-1185">Reference proteome</keyword>
<feature type="compositionally biased region" description="Basic and acidic residues" evidence="6">
    <location>
        <begin position="531"/>
        <end position="555"/>
    </location>
</feature>
<dbReference type="Pfam" id="PF14650">
    <property type="entry name" value="FAM75"/>
    <property type="match status" value="1"/>
</dbReference>
<name>A0A7J7W3S1_PIPKU</name>
<feature type="region of interest" description="Disordered" evidence="6">
    <location>
        <begin position="916"/>
        <end position="939"/>
    </location>
</feature>
<feature type="region of interest" description="Disordered" evidence="6">
    <location>
        <begin position="1081"/>
        <end position="1105"/>
    </location>
</feature>
<evidence type="ECO:0000313" key="9">
    <source>
        <dbReference type="EMBL" id="KAF6331906.1"/>
    </source>
</evidence>
<dbReference type="InterPro" id="IPR039509">
    <property type="entry name" value="SPATA31"/>
</dbReference>
<keyword evidence="4" id="KW-0472">Membrane</keyword>
<feature type="compositionally biased region" description="Basic residues" evidence="6">
    <location>
        <begin position="74"/>
        <end position="89"/>
    </location>
</feature>
<evidence type="ECO:0000259" key="8">
    <source>
        <dbReference type="Pfam" id="PF15371"/>
    </source>
</evidence>
<feature type="compositionally biased region" description="Polar residues" evidence="6">
    <location>
        <begin position="515"/>
        <end position="526"/>
    </location>
</feature>
<dbReference type="Pfam" id="PF15371">
    <property type="entry name" value="DUF4599"/>
    <property type="match status" value="1"/>
</dbReference>
<comment type="similarity">
    <text evidence="5">Belongs to the SPATA31 family.</text>
</comment>
<dbReference type="Proteomes" id="UP000558488">
    <property type="component" value="Unassembled WGS sequence"/>
</dbReference>
<dbReference type="EMBL" id="JACAGB010000012">
    <property type="protein sequence ID" value="KAF6331906.1"/>
    <property type="molecule type" value="Genomic_DNA"/>
</dbReference>
<feature type="compositionally biased region" description="Polar residues" evidence="6">
    <location>
        <begin position="782"/>
        <end position="798"/>
    </location>
</feature>
<protein>
    <submittedName>
        <fullName evidence="9">Uncharacterized protein</fullName>
    </submittedName>
</protein>
<feature type="compositionally biased region" description="Polar residues" evidence="6">
    <location>
        <begin position="1096"/>
        <end position="1105"/>
    </location>
</feature>
<feature type="domain" description="SPATA31" evidence="7">
    <location>
        <begin position="288"/>
        <end position="614"/>
    </location>
</feature>
<accession>A0A7J7W3S1</accession>